<sequence length="582" mass="60236">MGGWWGQAVWTRGAARQLWALLSVQFRQTYTPVPDRTGVWKLNLVLGGAGMAWVSWITSRTLYDRLVATGHAELWLPLVLLGLSLVSLAAALSGLGSAFFHLRDLPLLAALPVPPGILAAAKLLVALVGEWIALIPLAPALLPGALAQHAGPGFWLRAVPVLLVLPLPCLAVAAVVILLIARLVAGHRQQDAVVVAASLAGVLTLSILVPFFLLGPVPGFVPGPPVPQGPQGPDPATQAYWDAVASRVERILTHGLPHLLWAAGFMLPGSAAQAAGSFAGLVAVALGAAAVACLVAAAVLPRTLAGALTMPWTAGATRRGPWPAAGRGPWRALPGARRSPFRALVARELSTWRSPQEGLAVLFIAVFYTWLFGRLLGGPSLQDLAGPAPPPAPVTPGVAWNVLSTTALSTALALSVVVPRAAVSAEGRRFWLSLAIPVEPWLQLAAKLAVQTAMALVVAGPTAVVRGLNAGLAPPAWACLAVTVSGTLALLNAASLLLDAGQPDLRGAREEQAPRRFGIVLLLVWGGWMLGLVLVTLALQATGSGPLTLAGLGACVVAGVGLALWVLRNEAGRSYRRIVPPA</sequence>
<evidence type="ECO:0000256" key="1">
    <source>
        <dbReference type="SAM" id="Phobius"/>
    </source>
</evidence>
<dbReference type="Proteomes" id="UP000008915">
    <property type="component" value="Chromosome"/>
</dbReference>
<dbReference type="EMBL" id="CP002344">
    <property type="protein sequence ID" value="ADU52012.1"/>
    <property type="molecule type" value="Genomic_DNA"/>
</dbReference>
<dbReference type="TCDB" id="3.A.1.147.7">
    <property type="family name" value="the atp-binding cassette (abc) superfamily"/>
</dbReference>
<reference evidence="2 3" key="1">
    <citation type="journal article" date="2010" name="Stand. Genomic Sci.">
        <title>Complete genome sequence of Thermaerobacter marianensis type strain (7p75a).</title>
        <authorList>
            <person name="Han C."/>
            <person name="Gu W."/>
            <person name="Zhang X."/>
            <person name="Lapidus A."/>
            <person name="Nolan M."/>
            <person name="Copeland A."/>
            <person name="Lucas S."/>
            <person name="Del Rio T.G."/>
            <person name="Tice H."/>
            <person name="Cheng J.F."/>
            <person name="Tapia R."/>
            <person name="Goodwin L."/>
            <person name="Pitluck S."/>
            <person name="Pagani I."/>
            <person name="Ivanova N."/>
            <person name="Mavromatis K."/>
            <person name="Mikhailova N."/>
            <person name="Pati A."/>
            <person name="Chen A."/>
            <person name="Palaniappan K."/>
            <person name="Land M."/>
            <person name="Hauser L."/>
            <person name="Chang Y.J."/>
            <person name="Jeffries C.D."/>
            <person name="Schneider S."/>
            <person name="Rohde M."/>
            <person name="Goker M."/>
            <person name="Pukall R."/>
            <person name="Woyke T."/>
            <person name="Bristow J."/>
            <person name="Eisen J.A."/>
            <person name="Markowitz V."/>
            <person name="Hugenholtz P."/>
            <person name="Kyrpides N.C."/>
            <person name="Klenk H.P."/>
            <person name="Detter J.C."/>
        </authorList>
    </citation>
    <scope>NUCLEOTIDE SEQUENCE [LARGE SCALE GENOMIC DNA]</scope>
    <source>
        <strain evidence="3">ATCC 700841 / DSM 12885 / JCM 10246 / 7p75a</strain>
    </source>
</reference>
<feature type="transmembrane region" description="Helical" evidence="1">
    <location>
        <begin position="547"/>
        <end position="567"/>
    </location>
</feature>
<dbReference type="OrthoDB" id="138672at2"/>
<dbReference type="AlphaFoldDB" id="E6SIR8"/>
<feature type="transmembrane region" description="Helical" evidence="1">
    <location>
        <begin position="444"/>
        <end position="463"/>
    </location>
</feature>
<keyword evidence="1" id="KW-1133">Transmembrane helix</keyword>
<name>E6SIR8_THEM7</name>
<feature type="transmembrane region" description="Helical" evidence="1">
    <location>
        <begin position="275"/>
        <end position="300"/>
    </location>
</feature>
<feature type="transmembrane region" description="Helical" evidence="1">
    <location>
        <begin position="475"/>
        <end position="498"/>
    </location>
</feature>
<feature type="transmembrane region" description="Helical" evidence="1">
    <location>
        <begin position="154"/>
        <end position="180"/>
    </location>
</feature>
<feature type="transmembrane region" description="Helical" evidence="1">
    <location>
        <begin position="123"/>
        <end position="142"/>
    </location>
</feature>
<gene>
    <name evidence="2" type="ordered locus">Tmar_1927</name>
</gene>
<feature type="transmembrane region" description="Helical" evidence="1">
    <location>
        <begin position="359"/>
        <end position="377"/>
    </location>
</feature>
<feature type="transmembrane region" description="Helical" evidence="1">
    <location>
        <begin position="192"/>
        <end position="214"/>
    </location>
</feature>
<keyword evidence="1" id="KW-0812">Transmembrane</keyword>
<keyword evidence="3" id="KW-1185">Reference proteome</keyword>
<dbReference type="RefSeq" id="WP_013496313.1">
    <property type="nucleotide sequence ID" value="NC_014831.1"/>
</dbReference>
<feature type="transmembrane region" description="Helical" evidence="1">
    <location>
        <begin position="75"/>
        <end position="102"/>
    </location>
</feature>
<protein>
    <recommendedName>
        <fullName evidence="4">ABC-2 type transport system permease protein</fullName>
    </recommendedName>
</protein>
<evidence type="ECO:0000313" key="2">
    <source>
        <dbReference type="EMBL" id="ADU52012.1"/>
    </source>
</evidence>
<proteinExistence type="predicted"/>
<accession>E6SIR8</accession>
<organism evidence="2 3">
    <name type="scientific">Thermaerobacter marianensis (strain ATCC 700841 / DSM 12885 / JCM 10246 / 7p75a)</name>
    <dbReference type="NCBI Taxonomy" id="644966"/>
    <lineage>
        <taxon>Bacteria</taxon>
        <taxon>Bacillati</taxon>
        <taxon>Bacillota</taxon>
        <taxon>Clostridia</taxon>
        <taxon>Eubacteriales</taxon>
        <taxon>Clostridiales Family XVII. Incertae Sedis</taxon>
        <taxon>Thermaerobacter</taxon>
    </lineage>
</organism>
<feature type="transmembrane region" description="Helical" evidence="1">
    <location>
        <begin position="44"/>
        <end position="63"/>
    </location>
</feature>
<keyword evidence="1" id="KW-0472">Membrane</keyword>
<reference evidence="3" key="2">
    <citation type="journal article" date="2010" name="Stand. Genomic Sci.">
        <title>Complete genome sequence of Thermaerobacter marianensis type strain (7p75aT).</title>
        <authorList>
            <person name="Han C."/>
            <person name="Gu W."/>
            <person name="Zhang X."/>
            <person name="Lapidus A."/>
            <person name="Nolan M."/>
            <person name="Copeland A."/>
            <person name="Lucas S."/>
            <person name="Glavina Del Rio T."/>
            <person name="Tice H."/>
            <person name="Cheng J."/>
            <person name="Tapia R."/>
            <person name="Goodwin L."/>
            <person name="Pitluck S."/>
            <person name="Pagani I."/>
            <person name="Ivanova N."/>
            <person name="Mavromatis K."/>
            <person name="Mikhailova N."/>
            <person name="Pati A."/>
            <person name="Chen A."/>
            <person name="Palaniappan K."/>
            <person name="Land M."/>
            <person name="Hauser L."/>
            <person name="Chang Y."/>
            <person name="Jeffries C."/>
            <person name="Schneider S."/>
            <person name="Rohde M."/>
            <person name="Goker M."/>
            <person name="Pukall R."/>
            <person name="Woyke T."/>
            <person name="Bristow J."/>
            <person name="Eisen J."/>
            <person name="Markowitz V."/>
            <person name="Hugenholtz P."/>
            <person name="Kyrpides N."/>
            <person name="Klenk H."/>
            <person name="Detter J."/>
        </authorList>
    </citation>
    <scope>NUCLEOTIDE SEQUENCE [LARGE SCALE GENOMIC DNA]</scope>
    <source>
        <strain evidence="3">ATCC 700841 / DSM 12885 / JCM 10246 / 7p75a</strain>
    </source>
</reference>
<feature type="transmembrane region" description="Helical" evidence="1">
    <location>
        <begin position="397"/>
        <end position="423"/>
    </location>
</feature>
<evidence type="ECO:0000313" key="3">
    <source>
        <dbReference type="Proteomes" id="UP000008915"/>
    </source>
</evidence>
<evidence type="ECO:0008006" key="4">
    <source>
        <dbReference type="Google" id="ProtNLM"/>
    </source>
</evidence>
<dbReference type="KEGG" id="tmr:Tmar_1927"/>
<dbReference type="HOGENOM" id="CLU_468447_0_0_9"/>
<feature type="transmembrane region" description="Helical" evidence="1">
    <location>
        <begin position="519"/>
        <end position="541"/>
    </location>
</feature>